<feature type="compositionally biased region" description="Polar residues" evidence="1">
    <location>
        <begin position="758"/>
        <end position="769"/>
    </location>
</feature>
<evidence type="ECO:0000313" key="3">
    <source>
        <dbReference type="EMBL" id="KAF9525117.1"/>
    </source>
</evidence>
<dbReference type="PANTHER" id="PTHR28208:SF3">
    <property type="entry name" value="PHOSPHATIDATE PHOSPHATASE APP1"/>
    <property type="match status" value="1"/>
</dbReference>
<feature type="compositionally biased region" description="Low complexity" evidence="1">
    <location>
        <begin position="839"/>
        <end position="850"/>
    </location>
</feature>
<proteinExistence type="predicted"/>
<feature type="region of interest" description="Disordered" evidence="1">
    <location>
        <begin position="432"/>
        <end position="457"/>
    </location>
</feature>
<evidence type="ECO:0000256" key="1">
    <source>
        <dbReference type="SAM" id="MobiDB-lite"/>
    </source>
</evidence>
<gene>
    <name evidence="3" type="ORF">CPB83DRAFT_885775</name>
</gene>
<feature type="compositionally biased region" description="Polar residues" evidence="1">
    <location>
        <begin position="671"/>
        <end position="701"/>
    </location>
</feature>
<feature type="region of interest" description="Disordered" evidence="1">
    <location>
        <begin position="638"/>
        <end position="857"/>
    </location>
</feature>
<dbReference type="Proteomes" id="UP000807306">
    <property type="component" value="Unassembled WGS sequence"/>
</dbReference>
<dbReference type="EMBL" id="MU157888">
    <property type="protein sequence ID" value="KAF9525117.1"/>
    <property type="molecule type" value="Genomic_DNA"/>
</dbReference>
<evidence type="ECO:0000259" key="2">
    <source>
        <dbReference type="Pfam" id="PF09949"/>
    </source>
</evidence>
<evidence type="ECO:0000313" key="4">
    <source>
        <dbReference type="Proteomes" id="UP000807306"/>
    </source>
</evidence>
<accession>A0A9P6E9X1</accession>
<feature type="region of interest" description="Disordered" evidence="1">
    <location>
        <begin position="197"/>
        <end position="251"/>
    </location>
</feature>
<feature type="domain" description="Phosphatidate phosphatase APP1 catalytic" evidence="2">
    <location>
        <begin position="483"/>
        <end position="634"/>
    </location>
</feature>
<dbReference type="PANTHER" id="PTHR28208">
    <property type="entry name" value="PHOSPHATIDATE PHOSPHATASE APP1"/>
    <property type="match status" value="1"/>
</dbReference>
<reference evidence="3" key="1">
    <citation type="submission" date="2020-11" db="EMBL/GenBank/DDBJ databases">
        <authorList>
            <consortium name="DOE Joint Genome Institute"/>
            <person name="Ahrendt S."/>
            <person name="Riley R."/>
            <person name="Andreopoulos W."/>
            <person name="Labutti K."/>
            <person name="Pangilinan J."/>
            <person name="Ruiz-Duenas F.J."/>
            <person name="Barrasa J.M."/>
            <person name="Sanchez-Garcia M."/>
            <person name="Camarero S."/>
            <person name="Miyauchi S."/>
            <person name="Serrano A."/>
            <person name="Linde D."/>
            <person name="Babiker R."/>
            <person name="Drula E."/>
            <person name="Ayuso-Fernandez I."/>
            <person name="Pacheco R."/>
            <person name="Padilla G."/>
            <person name="Ferreira P."/>
            <person name="Barriuso J."/>
            <person name="Kellner H."/>
            <person name="Castanera R."/>
            <person name="Alfaro M."/>
            <person name="Ramirez L."/>
            <person name="Pisabarro A.G."/>
            <person name="Kuo A."/>
            <person name="Tritt A."/>
            <person name="Lipzen A."/>
            <person name="He G."/>
            <person name="Yan M."/>
            <person name="Ng V."/>
            <person name="Cullen D."/>
            <person name="Martin F."/>
            <person name="Rosso M.-N."/>
            <person name="Henrissat B."/>
            <person name="Hibbett D."/>
            <person name="Martinez A.T."/>
            <person name="Grigoriev I.V."/>
        </authorList>
    </citation>
    <scope>NUCLEOTIDE SEQUENCE</scope>
    <source>
        <strain evidence="3">CBS 506.95</strain>
    </source>
</reference>
<feature type="compositionally biased region" description="Polar residues" evidence="1">
    <location>
        <begin position="798"/>
        <end position="808"/>
    </location>
</feature>
<dbReference type="GO" id="GO:0008195">
    <property type="term" value="F:phosphatidate phosphatase activity"/>
    <property type="evidence" value="ECO:0007669"/>
    <property type="project" value="InterPro"/>
</dbReference>
<feature type="compositionally biased region" description="Polar residues" evidence="1">
    <location>
        <begin position="237"/>
        <end position="247"/>
    </location>
</feature>
<protein>
    <recommendedName>
        <fullName evidence="2">Phosphatidate phosphatase APP1 catalytic domain-containing protein</fullName>
    </recommendedName>
</protein>
<dbReference type="AlphaFoldDB" id="A0A9P6E9X1"/>
<dbReference type="GO" id="GO:0030479">
    <property type="term" value="C:actin cortical patch"/>
    <property type="evidence" value="ECO:0007669"/>
    <property type="project" value="TreeGrafter"/>
</dbReference>
<organism evidence="3 4">
    <name type="scientific">Crepidotus variabilis</name>
    <dbReference type="NCBI Taxonomy" id="179855"/>
    <lineage>
        <taxon>Eukaryota</taxon>
        <taxon>Fungi</taxon>
        <taxon>Dikarya</taxon>
        <taxon>Basidiomycota</taxon>
        <taxon>Agaricomycotina</taxon>
        <taxon>Agaricomycetes</taxon>
        <taxon>Agaricomycetidae</taxon>
        <taxon>Agaricales</taxon>
        <taxon>Agaricineae</taxon>
        <taxon>Crepidotaceae</taxon>
        <taxon>Crepidotus</taxon>
    </lineage>
</organism>
<sequence>MSNEMPSSSWRYLSSAGSRLSSFKGYISGREPGGMPRSPRGTPGAVGEERQGWRAWAGQKIRGRGRNGNDPAKEEFINLFPGWAARRYVLAPEHHLPEGPPPFSIEIFVSGFASTSRGVENASRSQKAFVRLAKGFASLPKLVESLDPLSIAASSTPNLPKLSRSTEELLAHTTLPPRPEEITPEMEIEAIEEQFRRAKDGTMVDDEVESTSSSSSRSSLYEASTTDSPIIAPPLRQANSGTESPDSVPTPVDYAKRWHENLEKRLQMLWYSVLPNRTVRLHLFVSHNHEDEGNGAGVSTPGSSKSAWSSNSWTSFGSSSSSSSTPDLLSIDSEYGPLASADVTTAPDGSFQFKFHVKWEALCQHPRALHIAYGDAIQEHDLLVVAQLLPSSENSLQAGLSVGTPGTPGLDTPRSISSGSYFNHHYRTYQGRSTPLEQQGPPLGSPANSPQASLLAPGTPATPVLTPPPLITVTRIPVTHSPIRVVSDIDDTVKYAGILGGARAAFHNVFVKDLKDAVIPGMGEWYAMMYSRGVRFHYVSNGPFSVLPMLNEFFELSQLPPGSIKLKSYAGRSIFSGLTSAPAARKRAGVVEVLDSFPDSRFFLIGDTGEQDLELYTEIAKERPNQILAVFLRDADTVHPGSSPTETPPPLSDPTGTQVLDLYNVRPGVQRNDSSSSWSQFWNRGSNSGDMKAQQTPTSDPTLPPYSAEATPRPNRHSLDTSGAPGPRSGLNEGGLASAHQKGYFGSGPLSAEPISENFDTQSLLTPTRKSARLPGDDTVVPRGERKSASHPLPRPNIRQQPDATINQPPKPVPAPSFNGAQSTLKPNNASVNPRHRTSSTSSTTSTNSSVADAKTDVDKRRLELQLRIHRSRQQIPAHIPLRVFRDTAECVEMSEVLHREEGALARRGLPKNAAS</sequence>
<dbReference type="OrthoDB" id="2117591at2759"/>
<feature type="compositionally biased region" description="Polar residues" evidence="1">
    <location>
        <begin position="819"/>
        <end position="832"/>
    </location>
</feature>
<dbReference type="InterPro" id="IPR052935">
    <property type="entry name" value="Mg2+_PAP"/>
</dbReference>
<comment type="caution">
    <text evidence="3">The sequence shown here is derived from an EMBL/GenBank/DDBJ whole genome shotgun (WGS) entry which is preliminary data.</text>
</comment>
<dbReference type="InterPro" id="IPR019236">
    <property type="entry name" value="APP1_cat"/>
</dbReference>
<dbReference type="Pfam" id="PF09949">
    <property type="entry name" value="APP1_cat"/>
    <property type="match status" value="1"/>
</dbReference>
<keyword evidence="4" id="KW-1185">Reference proteome</keyword>
<feature type="compositionally biased region" description="Low complexity" evidence="1">
    <location>
        <begin position="210"/>
        <end position="219"/>
    </location>
</feature>
<name>A0A9P6E9X1_9AGAR</name>
<feature type="region of interest" description="Disordered" evidence="1">
    <location>
        <begin position="24"/>
        <end position="56"/>
    </location>
</feature>